<evidence type="ECO:0000313" key="4">
    <source>
        <dbReference type="EMBL" id="AEW98498.1"/>
    </source>
</evidence>
<dbReference type="Pfam" id="PF00248">
    <property type="entry name" value="Aldo_ket_red"/>
    <property type="match status" value="1"/>
</dbReference>
<dbReference type="KEGG" id="scy:SCATT_p03050"/>
<dbReference type="OrthoDB" id="9768793at2"/>
<accession>F8JKD8</accession>
<dbReference type="InterPro" id="IPR023210">
    <property type="entry name" value="NADP_OxRdtase_dom"/>
</dbReference>
<dbReference type="RefSeq" id="WP_014151867.1">
    <property type="nucleotide sequence ID" value="NC_016113.1"/>
</dbReference>
<proteinExistence type="predicted"/>
<dbReference type="KEGG" id="sct:SCAT_p1420"/>
<dbReference type="InterPro" id="IPR050523">
    <property type="entry name" value="AKR_Detox_Biosynth"/>
</dbReference>
<evidence type="ECO:0000256" key="1">
    <source>
        <dbReference type="ARBA" id="ARBA00023002"/>
    </source>
</evidence>
<dbReference type="PATRIC" id="fig|1003195.11.peg.1374"/>
<keyword evidence="5" id="KW-1185">Reference proteome</keyword>
<organism evidence="4 5">
    <name type="scientific">Streptantibioticus cattleyicolor (strain ATCC 35852 / DSM 46488 / JCM 4925 / NBRC 14057 / NRRL 8057)</name>
    <name type="common">Streptomyces cattleya</name>
    <dbReference type="NCBI Taxonomy" id="1003195"/>
    <lineage>
        <taxon>Bacteria</taxon>
        <taxon>Bacillati</taxon>
        <taxon>Actinomycetota</taxon>
        <taxon>Actinomycetes</taxon>
        <taxon>Kitasatosporales</taxon>
        <taxon>Streptomycetaceae</taxon>
        <taxon>Streptantibioticus</taxon>
    </lineage>
</organism>
<dbReference type="InterPro" id="IPR020471">
    <property type="entry name" value="AKR"/>
</dbReference>
<gene>
    <name evidence="4" type="ordered locus">SCATT_p03050</name>
</gene>
<sequence>MTTDSTLTPQHTASGAPRAGGAADLAGRTVSRIGYGAMQLEHLRADRRAAIALLRRVAELGVDHVDTAHFYGDGFVNDVIRDAFRPEDGITVVSKVGADPEPDPGAARTLRPAQRPEELRASVEANLTGLGLDHIPVVNLRRLDAGPGLRAEGDQRVDLDDQLAVLTALRDAGKIGAIGLSGVTLDILRRAVPAGIVCVQNAYSLVTRDDEEMLRLCAAEGIAWVPFFPLGGAFPGVPKVTDDPAVLAVARSLGHTPAQIGLAWLLRHAPHVLLIPGTANPRHLEENIAAGAIHLDATTLAALDAVARPTGSG</sequence>
<feature type="region of interest" description="Disordered" evidence="2">
    <location>
        <begin position="1"/>
        <end position="23"/>
    </location>
</feature>
<accession>G8XFC8</accession>
<keyword evidence="1" id="KW-0560">Oxidoreductase</keyword>
<dbReference type="HOGENOM" id="CLU_023205_2_1_11"/>
<evidence type="ECO:0000313" key="5">
    <source>
        <dbReference type="Proteomes" id="UP000007842"/>
    </source>
</evidence>
<dbReference type="Gene3D" id="3.20.20.100">
    <property type="entry name" value="NADP-dependent oxidoreductase domain"/>
    <property type="match status" value="1"/>
</dbReference>
<dbReference type="AlphaFoldDB" id="F8JKD8"/>
<dbReference type="PRINTS" id="PR00069">
    <property type="entry name" value="ALDKETRDTASE"/>
</dbReference>
<dbReference type="GO" id="GO:0016491">
    <property type="term" value="F:oxidoreductase activity"/>
    <property type="evidence" value="ECO:0007669"/>
    <property type="project" value="UniProtKB-KW"/>
</dbReference>
<dbReference type="Proteomes" id="UP000007842">
    <property type="component" value="Plasmid pSCATT"/>
</dbReference>
<protein>
    <submittedName>
        <fullName evidence="4">Oxidoreductase</fullName>
    </submittedName>
</protein>
<dbReference type="PANTHER" id="PTHR43364">
    <property type="entry name" value="NADH-SPECIFIC METHYLGLYOXAL REDUCTASE-RELATED"/>
    <property type="match status" value="1"/>
</dbReference>
<evidence type="ECO:0000256" key="2">
    <source>
        <dbReference type="SAM" id="MobiDB-lite"/>
    </source>
</evidence>
<dbReference type="InterPro" id="IPR036812">
    <property type="entry name" value="NAD(P)_OxRdtase_dom_sf"/>
</dbReference>
<name>F8JKD8_STREN</name>
<dbReference type="GO" id="GO:0005829">
    <property type="term" value="C:cytosol"/>
    <property type="evidence" value="ECO:0007669"/>
    <property type="project" value="TreeGrafter"/>
</dbReference>
<dbReference type="SUPFAM" id="SSF51430">
    <property type="entry name" value="NAD(P)-linked oxidoreductase"/>
    <property type="match status" value="1"/>
</dbReference>
<keyword evidence="4" id="KW-0614">Plasmid</keyword>
<dbReference type="PANTHER" id="PTHR43364:SF4">
    <property type="entry name" value="NAD(P)-LINKED OXIDOREDUCTASE SUPERFAMILY PROTEIN"/>
    <property type="match status" value="1"/>
</dbReference>
<evidence type="ECO:0000259" key="3">
    <source>
        <dbReference type="Pfam" id="PF00248"/>
    </source>
</evidence>
<feature type="domain" description="NADP-dependent oxidoreductase" evidence="3">
    <location>
        <begin position="32"/>
        <end position="307"/>
    </location>
</feature>
<feature type="compositionally biased region" description="Polar residues" evidence="2">
    <location>
        <begin position="1"/>
        <end position="13"/>
    </location>
</feature>
<dbReference type="EMBL" id="CP003229">
    <property type="protein sequence ID" value="AEW98498.1"/>
    <property type="molecule type" value="Genomic_DNA"/>
</dbReference>
<dbReference type="CDD" id="cd19088">
    <property type="entry name" value="AKR_AKR13B1"/>
    <property type="match status" value="1"/>
</dbReference>
<reference evidence="5" key="1">
    <citation type="submission" date="2011-12" db="EMBL/GenBank/DDBJ databases">
        <title>Complete genome sequence of Streptomyces cattleya strain DSM 46488.</title>
        <authorList>
            <person name="Ou H.-Y."/>
            <person name="Li P."/>
            <person name="Zhao C."/>
            <person name="O'Hagan D."/>
            <person name="Deng Z."/>
        </authorList>
    </citation>
    <scope>NUCLEOTIDE SEQUENCE [LARGE SCALE GENOMIC DNA]</scope>
    <source>
        <strain evidence="5">ATCC 35852 / DSM 46488 / JCM 4925 / NBRC 14057 / NRRL 8057</strain>
        <plasmid evidence="5">Plasmid pSCATT</plasmid>
    </source>
</reference>
<geneLocation type="plasmid" evidence="4 5">
    <name>pSCATT</name>
</geneLocation>